<reference evidence="7" key="1">
    <citation type="journal article" date="2020" name="mSystems">
        <title>Genome- and Community-Level Interaction Insights into Carbon Utilization and Element Cycling Functions of Hydrothermarchaeota in Hydrothermal Sediment.</title>
        <authorList>
            <person name="Zhou Z."/>
            <person name="Liu Y."/>
            <person name="Xu W."/>
            <person name="Pan J."/>
            <person name="Luo Z.H."/>
            <person name="Li M."/>
        </authorList>
    </citation>
    <scope>NUCLEOTIDE SEQUENCE</scope>
    <source>
        <strain evidence="7">SpSt-997</strain>
    </source>
</reference>
<dbReference type="GO" id="GO:0016618">
    <property type="term" value="F:hydroxypyruvate reductase [NAD(P)H] activity"/>
    <property type="evidence" value="ECO:0007669"/>
    <property type="project" value="TreeGrafter"/>
</dbReference>
<keyword evidence="2 4" id="KW-0560">Oxidoreductase</keyword>
<dbReference type="GO" id="GO:0051287">
    <property type="term" value="F:NAD binding"/>
    <property type="evidence" value="ECO:0007669"/>
    <property type="project" value="InterPro"/>
</dbReference>
<evidence type="ECO:0000256" key="4">
    <source>
        <dbReference type="RuleBase" id="RU003719"/>
    </source>
</evidence>
<evidence type="ECO:0000256" key="1">
    <source>
        <dbReference type="ARBA" id="ARBA00005854"/>
    </source>
</evidence>
<dbReference type="GO" id="GO:0006564">
    <property type="term" value="P:L-serine biosynthetic process"/>
    <property type="evidence" value="ECO:0007669"/>
    <property type="project" value="UniProtKB-ARBA"/>
</dbReference>
<sequence length="320" mass="32341">MARFQVIMTAPTLAPAACRLLEEAGCAVHMMAPYPGAPAIAALARALRADAILCRQGQVDARVMAAAPSLKIIARHGVGVDEVDVAAARARGIMVTNAPGSNSEAVAEHALALILALVKQLKPLGAAVAQGGWRDGANAPGDLAGKRLGLVGFGAIGQAVARLALAFGVVVSAFDPTAPPTVLPEVRRAAGLADLFGGSDILSLHCPLTPATHHLIDAAALAALPPGAFVVNTARGGLIDEAALRAALDAGHLGGAALDVFESEPPSSSEPLRDHPRVLVTPHAAGTTPGALERMGVMAAECIVARLTGAPVPRERIICG</sequence>
<dbReference type="AlphaFoldDB" id="A0A8J4HCD3"/>
<dbReference type="FunFam" id="3.40.50.720:FF:000041">
    <property type="entry name" value="D-3-phosphoglycerate dehydrogenase"/>
    <property type="match status" value="1"/>
</dbReference>
<accession>A0A8J4HCD3</accession>
<dbReference type="InterPro" id="IPR029753">
    <property type="entry name" value="D-isomer_DH_CS"/>
</dbReference>
<comment type="similarity">
    <text evidence="1 4">Belongs to the D-isomer specific 2-hydroxyacid dehydrogenase family.</text>
</comment>
<dbReference type="PANTHER" id="PTHR10996:SF178">
    <property type="entry name" value="2-HYDROXYACID DEHYDROGENASE YGL185C-RELATED"/>
    <property type="match status" value="1"/>
</dbReference>
<feature type="domain" description="D-isomer specific 2-hydroxyacid dehydrogenase catalytic" evidence="5">
    <location>
        <begin position="13"/>
        <end position="313"/>
    </location>
</feature>
<dbReference type="Gene3D" id="3.40.50.720">
    <property type="entry name" value="NAD(P)-binding Rossmann-like Domain"/>
    <property type="match status" value="2"/>
</dbReference>
<organism evidence="7">
    <name type="scientific">Acidicaldus sp</name>
    <dbReference type="NCBI Taxonomy" id="1872105"/>
    <lineage>
        <taxon>Bacteria</taxon>
        <taxon>Pseudomonadati</taxon>
        <taxon>Pseudomonadota</taxon>
        <taxon>Alphaproteobacteria</taxon>
        <taxon>Acetobacterales</taxon>
        <taxon>Acetobacteraceae</taxon>
        <taxon>Acidicaldus</taxon>
    </lineage>
</organism>
<dbReference type="GO" id="GO:0047545">
    <property type="term" value="F:(S)-2-hydroxyglutarate dehydrogenase activity"/>
    <property type="evidence" value="ECO:0007669"/>
    <property type="project" value="UniProtKB-ARBA"/>
</dbReference>
<dbReference type="GO" id="GO:0004617">
    <property type="term" value="F:phosphoglycerate dehydrogenase activity"/>
    <property type="evidence" value="ECO:0007669"/>
    <property type="project" value="UniProtKB-ARBA"/>
</dbReference>
<dbReference type="Pfam" id="PF00389">
    <property type="entry name" value="2-Hacid_dh"/>
    <property type="match status" value="1"/>
</dbReference>
<feature type="domain" description="D-isomer specific 2-hydroxyacid dehydrogenase NAD-binding" evidence="6">
    <location>
        <begin position="111"/>
        <end position="285"/>
    </location>
</feature>
<evidence type="ECO:0000259" key="5">
    <source>
        <dbReference type="Pfam" id="PF00389"/>
    </source>
</evidence>
<evidence type="ECO:0000256" key="2">
    <source>
        <dbReference type="ARBA" id="ARBA00023002"/>
    </source>
</evidence>
<gene>
    <name evidence="7" type="ORF">ENY07_08760</name>
</gene>
<dbReference type="GO" id="GO:0005829">
    <property type="term" value="C:cytosol"/>
    <property type="evidence" value="ECO:0007669"/>
    <property type="project" value="TreeGrafter"/>
</dbReference>
<dbReference type="InterPro" id="IPR036291">
    <property type="entry name" value="NAD(P)-bd_dom_sf"/>
</dbReference>
<keyword evidence="3" id="KW-0520">NAD</keyword>
<name>A0A8J4HCD3_9PROT</name>
<dbReference type="SUPFAM" id="SSF51735">
    <property type="entry name" value="NAD(P)-binding Rossmann-fold domains"/>
    <property type="match status" value="1"/>
</dbReference>
<dbReference type="SUPFAM" id="SSF52283">
    <property type="entry name" value="Formate/glycerate dehydrogenase catalytic domain-like"/>
    <property type="match status" value="1"/>
</dbReference>
<dbReference type="PANTHER" id="PTHR10996">
    <property type="entry name" value="2-HYDROXYACID DEHYDROGENASE-RELATED"/>
    <property type="match status" value="1"/>
</dbReference>
<comment type="caution">
    <text evidence="7">The sequence shown here is derived from an EMBL/GenBank/DDBJ whole genome shotgun (WGS) entry which is preliminary data.</text>
</comment>
<dbReference type="Pfam" id="PF02826">
    <property type="entry name" value="2-Hacid_dh_C"/>
    <property type="match status" value="1"/>
</dbReference>
<evidence type="ECO:0000256" key="3">
    <source>
        <dbReference type="ARBA" id="ARBA00023027"/>
    </source>
</evidence>
<dbReference type="InterPro" id="IPR006140">
    <property type="entry name" value="D-isomer_DH_NAD-bd"/>
</dbReference>
<dbReference type="PROSITE" id="PS00671">
    <property type="entry name" value="D_2_HYDROXYACID_DH_3"/>
    <property type="match status" value="1"/>
</dbReference>
<dbReference type="EMBL" id="DTQM01000176">
    <property type="protein sequence ID" value="HGC43291.1"/>
    <property type="molecule type" value="Genomic_DNA"/>
</dbReference>
<dbReference type="GO" id="GO:0030267">
    <property type="term" value="F:glyoxylate reductase (NADPH) activity"/>
    <property type="evidence" value="ECO:0007669"/>
    <property type="project" value="TreeGrafter"/>
</dbReference>
<protein>
    <submittedName>
        <fullName evidence="7">Hydroxyacid dehydrogenase</fullName>
    </submittedName>
</protein>
<evidence type="ECO:0000313" key="7">
    <source>
        <dbReference type="EMBL" id="HGC43291.1"/>
    </source>
</evidence>
<evidence type="ECO:0000259" key="6">
    <source>
        <dbReference type="Pfam" id="PF02826"/>
    </source>
</evidence>
<dbReference type="InterPro" id="IPR006139">
    <property type="entry name" value="D-isomer_2_OHA_DH_cat_dom"/>
</dbReference>
<dbReference type="InterPro" id="IPR050223">
    <property type="entry name" value="D-isomer_2-hydroxyacid_DH"/>
</dbReference>
<dbReference type="PROSITE" id="PS00670">
    <property type="entry name" value="D_2_HYDROXYACID_DH_2"/>
    <property type="match status" value="1"/>
</dbReference>
<proteinExistence type="inferred from homology"/>